<sequence length="235" mass="26240">MTGTDSIQFKDDCLRACLKTLFQGNFTCRSLMHMPRDDDCVLTSMSEYSGAKVEKVEDFGFMSTINYFENKCAKSPFGRPAATAEATMNSYKGNRAIFEVAEVAGKLPLILAVIDGIRANSLIDINIKHEPVKDCFALKRQDVKLNDRLLQMFTDSSGMAIYPWAEADLKVLGKNYLGSTVIITDTMTQRVIDCGIIQIKGNPEEYEAIKSSSLSSFLLSVELIVFVLCLYWLHV</sequence>
<accession>A0AC35F257</accession>
<organism evidence="1 2">
    <name type="scientific">Panagrolaimus sp. PS1159</name>
    <dbReference type="NCBI Taxonomy" id="55785"/>
    <lineage>
        <taxon>Eukaryota</taxon>
        <taxon>Metazoa</taxon>
        <taxon>Ecdysozoa</taxon>
        <taxon>Nematoda</taxon>
        <taxon>Chromadorea</taxon>
        <taxon>Rhabditida</taxon>
        <taxon>Tylenchina</taxon>
        <taxon>Panagrolaimomorpha</taxon>
        <taxon>Panagrolaimoidea</taxon>
        <taxon>Panagrolaimidae</taxon>
        <taxon>Panagrolaimus</taxon>
    </lineage>
</organism>
<name>A0AC35F257_9BILA</name>
<evidence type="ECO:0000313" key="2">
    <source>
        <dbReference type="WBParaSite" id="PS1159_v2.g1303.t1"/>
    </source>
</evidence>
<dbReference type="WBParaSite" id="PS1159_v2.g1303.t1">
    <property type="protein sequence ID" value="PS1159_v2.g1303.t1"/>
    <property type="gene ID" value="PS1159_v2.g1303"/>
</dbReference>
<evidence type="ECO:0000313" key="1">
    <source>
        <dbReference type="Proteomes" id="UP000887580"/>
    </source>
</evidence>
<reference evidence="2" key="1">
    <citation type="submission" date="2022-11" db="UniProtKB">
        <authorList>
            <consortium name="WormBaseParasite"/>
        </authorList>
    </citation>
    <scope>IDENTIFICATION</scope>
</reference>
<dbReference type="Proteomes" id="UP000887580">
    <property type="component" value="Unplaced"/>
</dbReference>
<protein>
    <submittedName>
        <fullName evidence="2">Apple domain-containing protein</fullName>
    </submittedName>
</protein>
<proteinExistence type="predicted"/>